<keyword evidence="3" id="KW-1185">Reference proteome</keyword>
<protein>
    <recommendedName>
        <fullName evidence="1">DUF2383 domain-containing protein</fullName>
    </recommendedName>
</protein>
<gene>
    <name evidence="2" type="ORF">SAMN04487996_11092</name>
</gene>
<proteinExistence type="predicted"/>
<evidence type="ECO:0000313" key="3">
    <source>
        <dbReference type="Proteomes" id="UP000198748"/>
    </source>
</evidence>
<dbReference type="NCBIfam" id="TIGR02284">
    <property type="entry name" value="PA2169 family four-helix-bundle protein"/>
    <property type="match status" value="1"/>
</dbReference>
<name>A0A1G7KEL2_9BACT</name>
<dbReference type="Pfam" id="PF09537">
    <property type="entry name" value="DUF2383"/>
    <property type="match status" value="1"/>
</dbReference>
<dbReference type="InterPro" id="IPR009078">
    <property type="entry name" value="Ferritin-like_SF"/>
</dbReference>
<dbReference type="SUPFAM" id="SSF47240">
    <property type="entry name" value="Ferritin-like"/>
    <property type="match status" value="1"/>
</dbReference>
<dbReference type="EMBL" id="FNAN01000010">
    <property type="protein sequence ID" value="SDF35511.1"/>
    <property type="molecule type" value="Genomic_DNA"/>
</dbReference>
<dbReference type="InterPro" id="IPR012347">
    <property type="entry name" value="Ferritin-like"/>
</dbReference>
<dbReference type="PIRSF" id="PIRSF029477">
    <property type="entry name" value="UCP029477"/>
    <property type="match status" value="1"/>
</dbReference>
<dbReference type="Proteomes" id="UP000198748">
    <property type="component" value="Unassembled WGS sequence"/>
</dbReference>
<evidence type="ECO:0000259" key="1">
    <source>
        <dbReference type="Pfam" id="PF09537"/>
    </source>
</evidence>
<sequence length="163" mass="18283">MTKMAQNSETIEILNDLILINNDRIAGYEKAEAEAGELENDLRSMFHNLAEASRANVLDLKSHVTHLGGEPATGTMLSGKLYRVWMDIRATFTSDNRRAVLENAEMGEDAAKKAYEEALKSDELPADVRQLILSQFTAIQTAHDTIKTDRDRQRDVSKYPLTT</sequence>
<dbReference type="STRING" id="659014.SAMN04487996_11092"/>
<dbReference type="InterPro" id="IPR011971">
    <property type="entry name" value="CHP02284"/>
</dbReference>
<accession>A0A1G7KEL2</accession>
<dbReference type="AlphaFoldDB" id="A0A1G7KEL2"/>
<organism evidence="2 3">
    <name type="scientific">Dyadobacter soli</name>
    <dbReference type="NCBI Taxonomy" id="659014"/>
    <lineage>
        <taxon>Bacteria</taxon>
        <taxon>Pseudomonadati</taxon>
        <taxon>Bacteroidota</taxon>
        <taxon>Cytophagia</taxon>
        <taxon>Cytophagales</taxon>
        <taxon>Spirosomataceae</taxon>
        <taxon>Dyadobacter</taxon>
    </lineage>
</organism>
<evidence type="ECO:0000313" key="2">
    <source>
        <dbReference type="EMBL" id="SDF35511.1"/>
    </source>
</evidence>
<dbReference type="Gene3D" id="1.20.1260.10">
    <property type="match status" value="1"/>
</dbReference>
<reference evidence="3" key="1">
    <citation type="submission" date="2016-10" db="EMBL/GenBank/DDBJ databases">
        <authorList>
            <person name="Varghese N."/>
            <person name="Submissions S."/>
        </authorList>
    </citation>
    <scope>NUCLEOTIDE SEQUENCE [LARGE SCALE GENOMIC DNA]</scope>
    <source>
        <strain evidence="3">DSM 25329</strain>
    </source>
</reference>
<dbReference type="InterPro" id="IPR019052">
    <property type="entry name" value="DUF2383"/>
</dbReference>
<dbReference type="InterPro" id="IPR016920">
    <property type="entry name" value="UCP029477"/>
</dbReference>
<feature type="domain" description="DUF2383" evidence="1">
    <location>
        <begin position="10"/>
        <end position="120"/>
    </location>
</feature>